<feature type="domain" description="SAF" evidence="1">
    <location>
        <begin position="49"/>
        <end position="111"/>
    </location>
</feature>
<accession>A0A3M0GXN5</accession>
<reference evidence="2 3" key="1">
    <citation type="submission" date="2018-10" db="EMBL/GenBank/DDBJ databases">
        <title>Tessaracoccus antarcticuss sp. nov., isolated from sediment.</title>
        <authorList>
            <person name="Zhou L.Y."/>
            <person name="Du Z.J."/>
        </authorList>
    </citation>
    <scope>NUCLEOTIDE SEQUENCE [LARGE SCALE GENOMIC DNA]</scope>
    <source>
        <strain evidence="2 3">JDX10</strain>
    </source>
</reference>
<gene>
    <name evidence="2" type="ORF">EAX62_06070</name>
</gene>
<dbReference type="AlphaFoldDB" id="A0A3M0GXN5"/>
<proteinExistence type="predicted"/>
<evidence type="ECO:0000313" key="3">
    <source>
        <dbReference type="Proteomes" id="UP000275256"/>
    </source>
</evidence>
<protein>
    <recommendedName>
        <fullName evidence="1">SAF domain-containing protein</fullName>
    </recommendedName>
</protein>
<organism evidence="2 3">
    <name type="scientific">Tessaracoccus antarcticus</name>
    <dbReference type="NCBI Taxonomy" id="2479848"/>
    <lineage>
        <taxon>Bacteria</taxon>
        <taxon>Bacillati</taxon>
        <taxon>Actinomycetota</taxon>
        <taxon>Actinomycetes</taxon>
        <taxon>Propionibacteriales</taxon>
        <taxon>Propionibacteriaceae</taxon>
        <taxon>Tessaracoccus</taxon>
    </lineage>
</organism>
<dbReference type="Gene3D" id="3.90.1210.10">
    <property type="entry name" value="Antifreeze-like/N-acetylneuraminic acid synthase C-terminal domain"/>
    <property type="match status" value="1"/>
</dbReference>
<comment type="caution">
    <text evidence="2">The sequence shown here is derived from an EMBL/GenBank/DDBJ whole genome shotgun (WGS) entry which is preliminary data.</text>
</comment>
<evidence type="ECO:0000313" key="2">
    <source>
        <dbReference type="EMBL" id="RMB62136.1"/>
    </source>
</evidence>
<keyword evidence="3" id="KW-1185">Reference proteome</keyword>
<dbReference type="Pfam" id="PF08666">
    <property type="entry name" value="SAF"/>
    <property type="match status" value="1"/>
</dbReference>
<name>A0A3M0GXN5_9ACTN</name>
<evidence type="ECO:0000259" key="1">
    <source>
        <dbReference type="SMART" id="SM00858"/>
    </source>
</evidence>
<dbReference type="SMART" id="SM00858">
    <property type="entry name" value="SAF"/>
    <property type="match status" value="1"/>
</dbReference>
<dbReference type="CDD" id="cd11614">
    <property type="entry name" value="SAF_CpaB_FlgA_like"/>
    <property type="match status" value="1"/>
</dbReference>
<dbReference type="EMBL" id="REFW01000001">
    <property type="protein sequence ID" value="RMB62136.1"/>
    <property type="molecule type" value="Genomic_DNA"/>
</dbReference>
<sequence length="208" mass="20998">MATTMVGMAWLRRTISWHRRKLAALLTALGMFALVSHLSGASSAAEASGQVVVTTAHLAAGAPITSSDVSLHSLPASAIPADALTLMEEVVGHSAAVELSPHTTLQAGLLVSGAPAAAGRSLVPITVHDSQLREILSPGLRIALVSAGPDVPGILTDDAVVHTLPSPVETSFVSSTQAALVLVDVPADLAAEVAVLGQSGQLSVFLTG</sequence>
<dbReference type="Proteomes" id="UP000275256">
    <property type="component" value="Unassembled WGS sequence"/>
</dbReference>
<dbReference type="InterPro" id="IPR013974">
    <property type="entry name" value="SAF"/>
</dbReference>